<dbReference type="EMBL" id="CYUE01000021">
    <property type="protein sequence ID" value="CUK27102.1"/>
    <property type="molecule type" value="Genomic_DNA"/>
</dbReference>
<reference evidence="3" key="1">
    <citation type="submission" date="2015-09" db="EMBL/GenBank/DDBJ databases">
        <authorList>
            <person name="Rodrigo-Torres Lidia"/>
            <person name="Arahal R.David."/>
        </authorList>
    </citation>
    <scope>NUCLEOTIDE SEQUENCE [LARGE SCALE GENOMIC DNA]</scope>
    <source>
        <strain evidence="3">CECT 5114</strain>
    </source>
</reference>
<dbReference type="RefSeq" id="WP_058316012.1">
    <property type="nucleotide sequence ID" value="NZ_CYTO01000024.1"/>
</dbReference>
<evidence type="ECO:0000256" key="1">
    <source>
        <dbReference type="SAM" id="MobiDB-lite"/>
    </source>
</evidence>
<dbReference type="STRING" id="1715691.TA5113_03080"/>
<dbReference type="OrthoDB" id="7778431at2"/>
<gene>
    <name evidence="2" type="ORF">TA5114_02923</name>
</gene>
<feature type="region of interest" description="Disordered" evidence="1">
    <location>
        <begin position="70"/>
        <end position="95"/>
    </location>
</feature>
<dbReference type="Proteomes" id="UP000051184">
    <property type="component" value="Unassembled WGS sequence"/>
</dbReference>
<evidence type="ECO:0000313" key="3">
    <source>
        <dbReference type="Proteomes" id="UP000051184"/>
    </source>
</evidence>
<name>A0A0P1ITY1_9RHOB</name>
<dbReference type="AlphaFoldDB" id="A0A0P1ITY1"/>
<sequence length="95" mass="10751">MTDLKAVDPRNLFKDAYLIEGIDMGQCRSIFMDWALGGNLETARDHIQILLDHYGPNNPDHPMTAVLREGVDGTKGKADGRRRTGRRPRWDAESE</sequence>
<protein>
    <submittedName>
        <fullName evidence="2">Uncharacterized protein</fullName>
    </submittedName>
</protein>
<accession>A0A0P1ITY1</accession>
<proteinExistence type="predicted"/>
<keyword evidence="3" id="KW-1185">Reference proteome</keyword>
<organism evidence="2 3">
    <name type="scientific">Cognatishimia activa</name>
    <dbReference type="NCBI Taxonomy" id="1715691"/>
    <lineage>
        <taxon>Bacteria</taxon>
        <taxon>Pseudomonadati</taxon>
        <taxon>Pseudomonadota</taxon>
        <taxon>Alphaproteobacteria</taxon>
        <taxon>Rhodobacterales</taxon>
        <taxon>Paracoccaceae</taxon>
        <taxon>Cognatishimia</taxon>
    </lineage>
</organism>
<evidence type="ECO:0000313" key="2">
    <source>
        <dbReference type="EMBL" id="CUK27102.1"/>
    </source>
</evidence>